<evidence type="ECO:0000313" key="2">
    <source>
        <dbReference type="EMBL" id="OGM97285.1"/>
    </source>
</evidence>
<proteinExistence type="predicted"/>
<keyword evidence="1" id="KW-0472">Membrane</keyword>
<feature type="transmembrane region" description="Helical" evidence="1">
    <location>
        <begin position="42"/>
        <end position="63"/>
    </location>
</feature>
<comment type="caution">
    <text evidence="2">The sequence shown here is derived from an EMBL/GenBank/DDBJ whole genome shotgun (WGS) entry which is preliminary data.</text>
</comment>
<name>A0A1F8EBB8_9BACT</name>
<keyword evidence="1" id="KW-1133">Transmembrane helix</keyword>
<dbReference type="EMBL" id="MGJA01000014">
    <property type="protein sequence ID" value="OGM97285.1"/>
    <property type="molecule type" value="Genomic_DNA"/>
</dbReference>
<sequence>MVWGDFMPLIIPATVDILKVYISTIKPGFSSYPNGKNGKLSVLYKVLYTFININKITYIFIYFD</sequence>
<evidence type="ECO:0000313" key="3">
    <source>
        <dbReference type="Proteomes" id="UP000178520"/>
    </source>
</evidence>
<gene>
    <name evidence="2" type="ORF">A2735_02645</name>
</gene>
<protein>
    <submittedName>
        <fullName evidence="2">Uncharacterized protein</fullName>
    </submittedName>
</protein>
<reference evidence="2 3" key="1">
    <citation type="journal article" date="2016" name="Nat. Commun.">
        <title>Thousands of microbial genomes shed light on interconnected biogeochemical processes in an aquifer system.</title>
        <authorList>
            <person name="Anantharaman K."/>
            <person name="Brown C.T."/>
            <person name="Hug L.A."/>
            <person name="Sharon I."/>
            <person name="Castelle C.J."/>
            <person name="Probst A.J."/>
            <person name="Thomas B.C."/>
            <person name="Singh A."/>
            <person name="Wilkins M.J."/>
            <person name="Karaoz U."/>
            <person name="Brodie E.L."/>
            <person name="Williams K.H."/>
            <person name="Hubbard S.S."/>
            <person name="Banfield J.F."/>
        </authorList>
    </citation>
    <scope>NUCLEOTIDE SEQUENCE [LARGE SCALE GENOMIC DNA]</scope>
</reference>
<dbReference type="AlphaFoldDB" id="A0A1F8EBB8"/>
<keyword evidence="1" id="KW-0812">Transmembrane</keyword>
<dbReference type="STRING" id="1802660.A2735_02645"/>
<organism evidence="2 3">
    <name type="scientific">Candidatus Yanofskybacteria bacterium RIFCSPHIGHO2_01_FULL_41_21</name>
    <dbReference type="NCBI Taxonomy" id="1802660"/>
    <lineage>
        <taxon>Bacteria</taxon>
        <taxon>Candidatus Yanofskyibacteriota</taxon>
    </lineage>
</organism>
<accession>A0A1F8EBB8</accession>
<dbReference type="Proteomes" id="UP000178520">
    <property type="component" value="Unassembled WGS sequence"/>
</dbReference>
<evidence type="ECO:0000256" key="1">
    <source>
        <dbReference type="SAM" id="Phobius"/>
    </source>
</evidence>